<sequence>MYKIDANAAREAENFSSFLTETGKYKGKFIRAEKLVSTNKGTHGVGFTFESDSKQTTRFDIWTMNAQNEHLMGFKTINAIMACMKIKEVTVAQGEVERFDYETKQTLKESAEVFPELVNRPIGLVLQKTEYEKMRDGRKTGETGWRLELTAPFEAATEFTAAEIMDRAKQPKKLATIMSNIADRPLRNRPAPQSSQGNHGYSEPPAGHPANGGFNSPEDDLPF</sequence>
<comment type="caution">
    <text evidence="2">The sequence shown here is derived from an EMBL/GenBank/DDBJ whole genome shotgun (WGS) entry which is preliminary data.</text>
</comment>
<gene>
    <name evidence="2" type="ORF">HNP33_004191</name>
</gene>
<reference evidence="2 3" key="1">
    <citation type="submission" date="2020-08" db="EMBL/GenBank/DDBJ databases">
        <title>Functional genomics of gut bacteria from endangered species of beetles.</title>
        <authorList>
            <person name="Carlos-Shanley C."/>
        </authorList>
    </citation>
    <scope>NUCLEOTIDE SEQUENCE [LARGE SCALE GENOMIC DNA]</scope>
    <source>
        <strain evidence="2 3">S00124</strain>
    </source>
</reference>
<evidence type="ECO:0000313" key="2">
    <source>
        <dbReference type="EMBL" id="MBB6580065.1"/>
    </source>
</evidence>
<dbReference type="RefSeq" id="WP_184711718.1">
    <property type="nucleotide sequence ID" value="NZ_JACHKZ010000051.1"/>
</dbReference>
<evidence type="ECO:0000256" key="1">
    <source>
        <dbReference type="SAM" id="MobiDB-lite"/>
    </source>
</evidence>
<evidence type="ECO:0000313" key="3">
    <source>
        <dbReference type="Proteomes" id="UP000562492"/>
    </source>
</evidence>
<proteinExistence type="predicted"/>
<dbReference type="Proteomes" id="UP000562492">
    <property type="component" value="Unassembled WGS sequence"/>
</dbReference>
<organism evidence="2 3">
    <name type="scientific">Comamonas odontotermitis</name>
    <dbReference type="NCBI Taxonomy" id="379895"/>
    <lineage>
        <taxon>Bacteria</taxon>
        <taxon>Pseudomonadati</taxon>
        <taxon>Pseudomonadota</taxon>
        <taxon>Betaproteobacteria</taxon>
        <taxon>Burkholderiales</taxon>
        <taxon>Comamonadaceae</taxon>
        <taxon>Comamonas</taxon>
    </lineage>
</organism>
<feature type="region of interest" description="Disordered" evidence="1">
    <location>
        <begin position="180"/>
        <end position="223"/>
    </location>
</feature>
<dbReference type="EMBL" id="JACHKZ010000051">
    <property type="protein sequence ID" value="MBB6580065.1"/>
    <property type="molecule type" value="Genomic_DNA"/>
</dbReference>
<evidence type="ECO:0008006" key="4">
    <source>
        <dbReference type="Google" id="ProtNLM"/>
    </source>
</evidence>
<protein>
    <recommendedName>
        <fullName evidence="4">DUF669 domain-containing protein</fullName>
    </recommendedName>
</protein>
<accession>A0ABR6RLL3</accession>
<keyword evidence="3" id="KW-1185">Reference proteome</keyword>
<name>A0ABR6RLL3_9BURK</name>